<protein>
    <submittedName>
        <fullName evidence="2">Uncharacterized protein</fullName>
    </submittedName>
</protein>
<name>A0A4C1ZX44_EUMVA</name>
<organism evidence="2 3">
    <name type="scientific">Eumeta variegata</name>
    <name type="common">Bagworm moth</name>
    <name type="synonym">Eumeta japonica</name>
    <dbReference type="NCBI Taxonomy" id="151549"/>
    <lineage>
        <taxon>Eukaryota</taxon>
        <taxon>Metazoa</taxon>
        <taxon>Ecdysozoa</taxon>
        <taxon>Arthropoda</taxon>
        <taxon>Hexapoda</taxon>
        <taxon>Insecta</taxon>
        <taxon>Pterygota</taxon>
        <taxon>Neoptera</taxon>
        <taxon>Endopterygota</taxon>
        <taxon>Lepidoptera</taxon>
        <taxon>Glossata</taxon>
        <taxon>Ditrysia</taxon>
        <taxon>Tineoidea</taxon>
        <taxon>Psychidae</taxon>
        <taxon>Oiketicinae</taxon>
        <taxon>Eumeta</taxon>
    </lineage>
</organism>
<keyword evidence="3" id="KW-1185">Reference proteome</keyword>
<feature type="region of interest" description="Disordered" evidence="1">
    <location>
        <begin position="1"/>
        <end position="39"/>
    </location>
</feature>
<feature type="non-terminal residue" evidence="2">
    <location>
        <position position="1"/>
    </location>
</feature>
<evidence type="ECO:0000256" key="1">
    <source>
        <dbReference type="SAM" id="MobiDB-lite"/>
    </source>
</evidence>
<proteinExistence type="predicted"/>
<dbReference type="EMBL" id="BGZK01002285">
    <property type="protein sequence ID" value="GBP92560.1"/>
    <property type="molecule type" value="Genomic_DNA"/>
</dbReference>
<dbReference type="AlphaFoldDB" id="A0A4C1ZX44"/>
<reference evidence="2 3" key="1">
    <citation type="journal article" date="2019" name="Commun. Biol.">
        <title>The bagworm genome reveals a unique fibroin gene that provides high tensile strength.</title>
        <authorList>
            <person name="Kono N."/>
            <person name="Nakamura H."/>
            <person name="Ohtoshi R."/>
            <person name="Tomita M."/>
            <person name="Numata K."/>
            <person name="Arakawa K."/>
        </authorList>
    </citation>
    <scope>NUCLEOTIDE SEQUENCE [LARGE SCALE GENOMIC DNA]</scope>
</reference>
<gene>
    <name evidence="2" type="ORF">EVAR_56657_1</name>
</gene>
<evidence type="ECO:0000313" key="2">
    <source>
        <dbReference type="EMBL" id="GBP92560.1"/>
    </source>
</evidence>
<accession>A0A4C1ZX44</accession>
<sequence length="39" mass="4105">HQRGRIDSINGFSLPPKPEKSTYRDGTGAGAAQSVPTAH</sequence>
<dbReference type="Proteomes" id="UP000299102">
    <property type="component" value="Unassembled WGS sequence"/>
</dbReference>
<comment type="caution">
    <text evidence="2">The sequence shown here is derived from an EMBL/GenBank/DDBJ whole genome shotgun (WGS) entry which is preliminary data.</text>
</comment>
<evidence type="ECO:0000313" key="3">
    <source>
        <dbReference type="Proteomes" id="UP000299102"/>
    </source>
</evidence>